<dbReference type="Proteomes" id="UP000694886">
    <property type="component" value="Chromosome 8"/>
</dbReference>
<evidence type="ECO:0000313" key="3">
    <source>
        <dbReference type="RefSeq" id="XP_017981122.1"/>
    </source>
</evidence>
<dbReference type="PANTHER" id="PTHR33144">
    <property type="entry name" value="OS10G0409366 PROTEIN-RELATED"/>
    <property type="match status" value="1"/>
</dbReference>
<dbReference type="GeneID" id="108663076"/>
<dbReference type="Gramene" id="Tc08v2_t011960.2">
    <property type="protein sequence ID" value="Tc08v2_p011960.2"/>
    <property type="gene ID" value="Tc08v2_g011960"/>
</dbReference>
<evidence type="ECO:0000313" key="2">
    <source>
        <dbReference type="RefSeq" id="XP_017981121.1"/>
    </source>
</evidence>
<organism evidence="1 3">
    <name type="scientific">Theobroma cacao</name>
    <name type="common">Cacao</name>
    <name type="synonym">Cocoa</name>
    <dbReference type="NCBI Taxonomy" id="3641"/>
    <lineage>
        <taxon>Eukaryota</taxon>
        <taxon>Viridiplantae</taxon>
        <taxon>Streptophyta</taxon>
        <taxon>Embryophyta</taxon>
        <taxon>Tracheophyta</taxon>
        <taxon>Spermatophyta</taxon>
        <taxon>Magnoliopsida</taxon>
        <taxon>eudicotyledons</taxon>
        <taxon>Gunneridae</taxon>
        <taxon>Pentapetalae</taxon>
        <taxon>rosids</taxon>
        <taxon>malvids</taxon>
        <taxon>Malvales</taxon>
        <taxon>Malvaceae</taxon>
        <taxon>Byttnerioideae</taxon>
        <taxon>Theobroma</taxon>
    </lineage>
</organism>
<dbReference type="RefSeq" id="XP_017981121.1">
    <property type="nucleotide sequence ID" value="XM_018125632.1"/>
</dbReference>
<sequence>MIILKMKTRGPTRALRIHGLIENNRNFILLNTRNQPIGPTDEAVNNLSTFLGTLARNAMLAPLVYVDWRAMPQSNKNDMWDLVKAKFDIEARAKKWVLSTIATDWRNYKCRLKRSFYSIYKTDDVRLKNCPEGVPFEHWKVLVAFWSSKEGNV</sequence>
<reference evidence="1" key="1">
    <citation type="journal article" date="1997" name="Nucleic Acids Res.">
        <title>tRNAscan-SE: a program for improved detection of transfer RNA genes in genomic sequence.</title>
        <authorList>
            <person name="Lowe T.M."/>
            <person name="Eddy S.R."/>
        </authorList>
    </citation>
    <scope>NUCLEOTIDE SEQUENCE [LARGE SCALE GENOMIC DNA]</scope>
    <source>
        <strain evidence="1">r\B97-61/B2</strain>
    </source>
</reference>
<dbReference type="Gramene" id="Tc08v2_t011960.1">
    <property type="protein sequence ID" value="Tc08v2_p011960.1"/>
    <property type="gene ID" value="Tc08v2_g011960"/>
</dbReference>
<accession>A0AB32WN93</accession>
<dbReference type="PANTHER" id="PTHR33144:SF52">
    <property type="match status" value="1"/>
</dbReference>
<name>A0AB32WN93_THECC</name>
<evidence type="ECO:0000313" key="1">
    <source>
        <dbReference type="Proteomes" id="UP000694886"/>
    </source>
</evidence>
<gene>
    <name evidence="2 3" type="primary">LOC108663076</name>
</gene>
<proteinExistence type="predicted"/>
<reference evidence="2 3" key="2">
    <citation type="submission" date="2025-04" db="UniProtKB">
        <authorList>
            <consortium name="RefSeq"/>
        </authorList>
    </citation>
    <scope>IDENTIFICATION</scope>
</reference>
<dbReference type="AlphaFoldDB" id="A0AB32WN93"/>
<protein>
    <submittedName>
        <fullName evidence="2 3">Uncharacterized protein LOC108663076</fullName>
    </submittedName>
</protein>
<dbReference type="RefSeq" id="XP_017981122.1">
    <property type="nucleotide sequence ID" value="XM_018125633.1"/>
</dbReference>
<dbReference type="KEGG" id="tcc:108663076"/>